<evidence type="ECO:0008006" key="3">
    <source>
        <dbReference type="Google" id="ProtNLM"/>
    </source>
</evidence>
<feature type="non-terminal residue" evidence="1">
    <location>
        <position position="1"/>
    </location>
</feature>
<evidence type="ECO:0000313" key="1">
    <source>
        <dbReference type="EMBL" id="CAF3339038.1"/>
    </source>
</evidence>
<dbReference type="AlphaFoldDB" id="A0A817UQF8"/>
<accession>A0A817UQF8</accession>
<sequence length="172" mass="19745">LFKGHDESTYKSGEISAKRWIVEDNAPFYNKGRGRSIMASEFLVMHNSGSFFSLNDKEFKRASNKYPDLNNDSNIIYETQTASATMNIGGNNYFDNETILKQFERLFQLSYFKVAYKDHEFVCLVDNARTHQSSAWDGTVPSRPVPSHPMGLMGWDSFEKCTMGWDGTEIFF</sequence>
<gene>
    <name evidence="1" type="ORF">TIS948_LOCUS22185</name>
</gene>
<dbReference type="Proteomes" id="UP000663825">
    <property type="component" value="Unassembled WGS sequence"/>
</dbReference>
<evidence type="ECO:0000313" key="2">
    <source>
        <dbReference type="Proteomes" id="UP000663825"/>
    </source>
</evidence>
<protein>
    <recommendedName>
        <fullName evidence="3">Transposase</fullName>
    </recommendedName>
</protein>
<comment type="caution">
    <text evidence="1">The sequence shown here is derived from an EMBL/GenBank/DDBJ whole genome shotgun (WGS) entry which is preliminary data.</text>
</comment>
<name>A0A817UQF8_9BILA</name>
<proteinExistence type="predicted"/>
<organism evidence="1 2">
    <name type="scientific">Rotaria socialis</name>
    <dbReference type="NCBI Taxonomy" id="392032"/>
    <lineage>
        <taxon>Eukaryota</taxon>
        <taxon>Metazoa</taxon>
        <taxon>Spiralia</taxon>
        <taxon>Gnathifera</taxon>
        <taxon>Rotifera</taxon>
        <taxon>Eurotatoria</taxon>
        <taxon>Bdelloidea</taxon>
        <taxon>Philodinida</taxon>
        <taxon>Philodinidae</taxon>
        <taxon>Rotaria</taxon>
    </lineage>
</organism>
<dbReference type="EMBL" id="CAJNXB010003805">
    <property type="protein sequence ID" value="CAF3339038.1"/>
    <property type="molecule type" value="Genomic_DNA"/>
</dbReference>
<dbReference type="OrthoDB" id="10056283at2759"/>
<reference evidence="1" key="1">
    <citation type="submission" date="2021-02" db="EMBL/GenBank/DDBJ databases">
        <authorList>
            <person name="Nowell W R."/>
        </authorList>
    </citation>
    <scope>NUCLEOTIDE SEQUENCE</scope>
</reference>